<evidence type="ECO:0000313" key="2">
    <source>
        <dbReference type="Proteomes" id="UP000012081"/>
    </source>
</evidence>
<dbReference type="PATRIC" id="fig|1300222.3.peg.3572"/>
<comment type="caution">
    <text evidence="1">The sequence shown here is derived from an EMBL/GenBank/DDBJ whole genome shotgun (WGS) entry which is preliminary data.</text>
</comment>
<protein>
    <submittedName>
        <fullName evidence="1">Uncharacterized protein</fullName>
    </submittedName>
</protein>
<proteinExistence type="predicted"/>
<keyword evidence="2" id="KW-1185">Reference proteome</keyword>
<evidence type="ECO:0000313" key="1">
    <source>
        <dbReference type="EMBL" id="EMT51650.1"/>
    </source>
</evidence>
<dbReference type="RefSeq" id="WP_003389704.1">
    <property type="nucleotide sequence ID" value="NZ_APBN01000007.1"/>
</dbReference>
<dbReference type="GeneID" id="89498284"/>
<dbReference type="AlphaFoldDB" id="M8E871"/>
<dbReference type="EMBL" id="APBN01000007">
    <property type="protein sequence ID" value="EMT51650.1"/>
    <property type="molecule type" value="Genomic_DNA"/>
</dbReference>
<organism evidence="1 2">
    <name type="scientific">Brevibacillus borstelensis AK1</name>
    <dbReference type="NCBI Taxonomy" id="1300222"/>
    <lineage>
        <taxon>Bacteria</taxon>
        <taxon>Bacillati</taxon>
        <taxon>Bacillota</taxon>
        <taxon>Bacilli</taxon>
        <taxon>Bacillales</taxon>
        <taxon>Paenibacillaceae</taxon>
        <taxon>Brevibacillus</taxon>
    </lineage>
</organism>
<dbReference type="OrthoDB" id="1937736at2"/>
<gene>
    <name evidence="1" type="ORF">I532_17038</name>
</gene>
<dbReference type="Proteomes" id="UP000012081">
    <property type="component" value="Unassembled WGS sequence"/>
</dbReference>
<accession>M8E871</accession>
<name>M8E871_9BACL</name>
<reference evidence="1 2" key="1">
    <citation type="submission" date="2013-03" db="EMBL/GenBank/DDBJ databases">
        <title>Assembly of a new bacterial strain Brevibacillus borstelensis AK1.</title>
        <authorList>
            <person name="Rajan I."/>
            <person name="PoliReddy D."/>
            <person name="Sugumar T."/>
            <person name="Rathinam K."/>
            <person name="Alqarawi S."/>
            <person name="Khalil A.B."/>
            <person name="Sivakumar N."/>
        </authorList>
    </citation>
    <scope>NUCLEOTIDE SEQUENCE [LARGE SCALE GENOMIC DNA]</scope>
    <source>
        <strain evidence="1 2">AK1</strain>
    </source>
</reference>
<sequence>MPLHTTAAAFGQEQLQAAAAASEKVRLSFASPAPGREQLLEGALLNRYLELIGSTLQRPFGCGKIAGIKRLGDPRLPAFEVVIEVVTFGEAFGQPPYGLVSLTVRDRPDLVSLTGIEKQRNLSEDEYKNRCRWFVQ</sequence>